<dbReference type="AlphaFoldDB" id="A0A6A6Y0I0"/>
<proteinExistence type="inferred from homology"/>
<dbReference type="OrthoDB" id="5396at2759"/>
<dbReference type="PANTHER" id="PTHR34861">
    <property type="match status" value="1"/>
</dbReference>
<keyword evidence="3" id="KW-1185">Reference proteome</keyword>
<dbReference type="Gene3D" id="3.50.30.50">
    <property type="entry name" value="Putative cyclase"/>
    <property type="match status" value="1"/>
</dbReference>
<reference evidence="2 4" key="1">
    <citation type="journal article" date="2020" name="Stud. Mycol.">
        <title>101 Dothideomycetes genomes: a test case for predicting lifestyles and emergence of pathogens.</title>
        <authorList>
            <person name="Haridas S."/>
            <person name="Albert R."/>
            <person name="Binder M."/>
            <person name="Bloem J."/>
            <person name="Labutti K."/>
            <person name="Salamov A."/>
            <person name="Andreopoulos B."/>
            <person name="Baker S."/>
            <person name="Barry K."/>
            <person name="Bills G."/>
            <person name="Bluhm B."/>
            <person name="Cannon C."/>
            <person name="Castanera R."/>
            <person name="Culley D."/>
            <person name="Daum C."/>
            <person name="Ezra D."/>
            <person name="Gonzalez J."/>
            <person name="Henrissat B."/>
            <person name="Kuo A."/>
            <person name="Liang C."/>
            <person name="Lipzen A."/>
            <person name="Lutzoni F."/>
            <person name="Magnuson J."/>
            <person name="Mondo S."/>
            <person name="Nolan M."/>
            <person name="Ohm R."/>
            <person name="Pangilinan J."/>
            <person name="Park H.-J."/>
            <person name="Ramirez L."/>
            <person name="Alfaro M."/>
            <person name="Sun H."/>
            <person name="Tritt A."/>
            <person name="Yoshinaga Y."/>
            <person name="Zwiers L.-H."/>
            <person name="Turgeon B."/>
            <person name="Goodwin S."/>
            <person name="Spatafora J."/>
            <person name="Crous P."/>
            <person name="Grigoriev I."/>
        </authorList>
    </citation>
    <scope>NUCLEOTIDE SEQUENCE</scope>
    <source>
        <strain evidence="2 4">CBS 304.34</strain>
    </source>
</reference>
<evidence type="ECO:0000256" key="1">
    <source>
        <dbReference type="ARBA" id="ARBA00007865"/>
    </source>
</evidence>
<protein>
    <recommendedName>
        <fullName evidence="5">Cyclase</fullName>
    </recommendedName>
</protein>
<reference evidence="4" key="2">
    <citation type="submission" date="2020-04" db="EMBL/GenBank/DDBJ databases">
        <authorList>
            <consortium name="NCBI Genome Project"/>
        </authorList>
    </citation>
    <scope>NUCLEOTIDE SEQUENCE</scope>
    <source>
        <strain evidence="4">CBS 304.34</strain>
    </source>
</reference>
<dbReference type="GO" id="GO:0019441">
    <property type="term" value="P:L-tryptophan catabolic process to kynurenine"/>
    <property type="evidence" value="ECO:0007669"/>
    <property type="project" value="InterPro"/>
</dbReference>
<evidence type="ECO:0008006" key="5">
    <source>
        <dbReference type="Google" id="ProtNLM"/>
    </source>
</evidence>
<dbReference type="EMBL" id="MU003724">
    <property type="protein sequence ID" value="KAF2802326.1"/>
    <property type="molecule type" value="Genomic_DNA"/>
</dbReference>
<dbReference type="RefSeq" id="XP_033569290.1">
    <property type="nucleotide sequence ID" value="XM_033724644.1"/>
</dbReference>
<dbReference type="InterPro" id="IPR007325">
    <property type="entry name" value="KFase/CYL"/>
</dbReference>
<evidence type="ECO:0000313" key="3">
    <source>
        <dbReference type="Proteomes" id="UP000504636"/>
    </source>
</evidence>
<dbReference type="Pfam" id="PF04199">
    <property type="entry name" value="Cyclase"/>
    <property type="match status" value="1"/>
</dbReference>
<accession>A0A6A6Y0I0</accession>
<dbReference type="GeneID" id="54465537"/>
<dbReference type="SUPFAM" id="SSF102198">
    <property type="entry name" value="Putative cyclase"/>
    <property type="match status" value="1"/>
</dbReference>
<gene>
    <name evidence="2 4" type="ORF">BDZ99DRAFT_512586</name>
</gene>
<sequence>MPLQVPKYCDLPVKPDAPPGSAWGVFDKDGTRDVYGTLNFITSEAVVAAKEEIQIGESVVLNLPFHLPHVPCGAEIRKKSTHHVLTKNFGMYCLDDEVSFNTQSSSQWDGLLHYAHQERQEFYNGVKYADVAETQTDVTLGVQAWCDRGGIVGRGLLLDFVRYAAKHNIAYDALTNYAITLAQIKDMIADAKLEIRQGDILMIRSGLSKWIRSSTPENGDPWVGNKHIGVDATAELVEWVWDQNLAAVAGDAVAFEACPCPDGSFMRLHQAALAGWGMPIGELFDLEKLAEVCEREGRWSFFVTVCPLNVTGGVATMCNTLAIL</sequence>
<name>A0A6A6Y0I0_9PEZI</name>
<comment type="similarity">
    <text evidence="1">Belongs to the Cyclase 1 superfamily.</text>
</comment>
<dbReference type="GO" id="GO:0004061">
    <property type="term" value="F:arylformamidase activity"/>
    <property type="evidence" value="ECO:0007669"/>
    <property type="project" value="InterPro"/>
</dbReference>
<dbReference type="PANTHER" id="PTHR34861:SF11">
    <property type="entry name" value="CYCLASE"/>
    <property type="match status" value="1"/>
</dbReference>
<dbReference type="InterPro" id="IPR037175">
    <property type="entry name" value="KFase_sf"/>
</dbReference>
<dbReference type="Proteomes" id="UP000504636">
    <property type="component" value="Unplaced"/>
</dbReference>
<organism evidence="2">
    <name type="scientific">Mytilinidion resinicola</name>
    <dbReference type="NCBI Taxonomy" id="574789"/>
    <lineage>
        <taxon>Eukaryota</taxon>
        <taxon>Fungi</taxon>
        <taxon>Dikarya</taxon>
        <taxon>Ascomycota</taxon>
        <taxon>Pezizomycotina</taxon>
        <taxon>Dothideomycetes</taxon>
        <taxon>Pleosporomycetidae</taxon>
        <taxon>Mytilinidiales</taxon>
        <taxon>Mytilinidiaceae</taxon>
        <taxon>Mytilinidion</taxon>
    </lineage>
</organism>
<evidence type="ECO:0000313" key="4">
    <source>
        <dbReference type="RefSeq" id="XP_033569290.1"/>
    </source>
</evidence>
<reference evidence="4" key="3">
    <citation type="submission" date="2025-04" db="UniProtKB">
        <authorList>
            <consortium name="RefSeq"/>
        </authorList>
    </citation>
    <scope>IDENTIFICATION</scope>
    <source>
        <strain evidence="4">CBS 304.34</strain>
    </source>
</reference>
<evidence type="ECO:0000313" key="2">
    <source>
        <dbReference type="EMBL" id="KAF2802326.1"/>
    </source>
</evidence>